<dbReference type="GO" id="GO:0006412">
    <property type="term" value="P:translation"/>
    <property type="evidence" value="ECO:0007669"/>
    <property type="project" value="UniProtKB-UniRule"/>
</dbReference>
<dbReference type="GO" id="GO:1990904">
    <property type="term" value="C:ribonucleoprotein complex"/>
    <property type="evidence" value="ECO:0007669"/>
    <property type="project" value="UniProtKB-KW"/>
</dbReference>
<dbReference type="InterPro" id="IPR012678">
    <property type="entry name" value="Ribosomal_uL23/eL15/eS24_sf"/>
</dbReference>
<dbReference type="EMBL" id="KM462886">
    <property type="protein sequence ID" value="AIT95524.1"/>
    <property type="molecule type" value="Genomic_DNA"/>
</dbReference>
<comment type="similarity">
    <text evidence="1 5">Belongs to the universal ribosomal protein uL23 family.</text>
</comment>
<dbReference type="InterPro" id="IPR013025">
    <property type="entry name" value="Ribosomal_uL23-like"/>
</dbReference>
<keyword evidence="6" id="KW-0934">Plastid</keyword>
<protein>
    <recommendedName>
        <fullName evidence="4 5">Large ribosomal subunit protein uL23c</fullName>
    </recommendedName>
</protein>
<comment type="function">
    <text evidence="5">Binds to 23S rRNA.</text>
</comment>
<dbReference type="PANTHER" id="PTHR11620">
    <property type="entry name" value="60S RIBOSOMAL PROTEIN L23A"/>
    <property type="match status" value="1"/>
</dbReference>
<keyword evidence="5" id="KW-0694">RNA-binding</keyword>
<keyword evidence="5" id="KW-0699">rRNA-binding</keyword>
<dbReference type="GO" id="GO:0019843">
    <property type="term" value="F:rRNA binding"/>
    <property type="evidence" value="ECO:0007669"/>
    <property type="project" value="UniProtKB-UniRule"/>
</dbReference>
<dbReference type="GeneID" id="22161164"/>
<reference evidence="6" key="1">
    <citation type="journal article" date="2014" name="BMC Evol. Biol.">
        <title>Chloroplast phylogenomic analysis resolves deep-level relationships within the green algal class Trebouxiophyceae.</title>
        <authorList>
            <person name="Lemieux C."/>
            <person name="Otis C."/>
            <person name="Turmel M."/>
        </authorList>
    </citation>
    <scope>NUCLEOTIDE SEQUENCE</scope>
</reference>
<organism evidence="6">
    <name type="scientific">Pseudochloris wilhelmii</name>
    <dbReference type="NCBI Taxonomy" id="1418016"/>
    <lineage>
        <taxon>Eukaryota</taxon>
        <taxon>Viridiplantae</taxon>
        <taxon>Chlorophyta</taxon>
        <taxon>core chlorophytes</taxon>
        <taxon>Trebouxiophyceae</taxon>
        <taxon>Chlorellales</taxon>
        <taxon>Chlorellaceae</taxon>
        <taxon>Pseudochloris</taxon>
    </lineage>
</organism>
<name>A0A097KQP8_9CHLO</name>
<evidence type="ECO:0000256" key="1">
    <source>
        <dbReference type="ARBA" id="ARBA00006700"/>
    </source>
</evidence>
<comment type="subcellular location">
    <subcellularLocation>
        <location evidence="5">Plastid</location>
        <location evidence="5">Chloroplast</location>
    </subcellularLocation>
</comment>
<dbReference type="AlphaFoldDB" id="A0A097KQP8"/>
<keyword evidence="6" id="KW-0150">Chloroplast</keyword>
<evidence type="ECO:0000256" key="4">
    <source>
        <dbReference type="ARBA" id="ARBA00035287"/>
    </source>
</evidence>
<dbReference type="Gene3D" id="3.30.70.330">
    <property type="match status" value="1"/>
</dbReference>
<comment type="subunit">
    <text evidence="5">Part of the 50S ribosomal subunit.</text>
</comment>
<dbReference type="HAMAP" id="MF_01369_B">
    <property type="entry name" value="Ribosomal_uL23_B"/>
    <property type="match status" value="1"/>
</dbReference>
<accession>A0A097KQP8</accession>
<evidence type="ECO:0000313" key="6">
    <source>
        <dbReference type="EMBL" id="AIT95524.1"/>
    </source>
</evidence>
<dbReference type="GO" id="GO:0003735">
    <property type="term" value="F:structural constituent of ribosome"/>
    <property type="evidence" value="ECO:0007669"/>
    <property type="project" value="InterPro"/>
</dbReference>
<proteinExistence type="inferred from homology"/>
<dbReference type="GO" id="GO:0005840">
    <property type="term" value="C:ribosome"/>
    <property type="evidence" value="ECO:0007669"/>
    <property type="project" value="UniProtKB-KW"/>
</dbReference>
<dbReference type="Pfam" id="PF00276">
    <property type="entry name" value="Ribosomal_L23"/>
    <property type="match status" value="1"/>
</dbReference>
<geneLocation type="chloroplast" evidence="6"/>
<keyword evidence="2 5" id="KW-0689">Ribosomal protein</keyword>
<keyword evidence="3 5" id="KW-0687">Ribonucleoprotein</keyword>
<dbReference type="InterPro" id="IPR012677">
    <property type="entry name" value="Nucleotide-bd_a/b_plait_sf"/>
</dbReference>
<evidence type="ECO:0000256" key="3">
    <source>
        <dbReference type="ARBA" id="ARBA00023274"/>
    </source>
</evidence>
<dbReference type="RefSeq" id="YP_009106684.1">
    <property type="nucleotide sequence ID" value="NC_025547.1"/>
</dbReference>
<dbReference type="SUPFAM" id="SSF54189">
    <property type="entry name" value="Ribosomal proteins S24e, L23 and L15e"/>
    <property type="match status" value="1"/>
</dbReference>
<gene>
    <name evidence="5 6" type="primary">rpl23</name>
</gene>
<evidence type="ECO:0000256" key="2">
    <source>
        <dbReference type="ARBA" id="ARBA00022980"/>
    </source>
</evidence>
<sequence>MSIKSMMLDSIKYPVIRTEKATRLIENNQFSFDVDVRLTKPQIRKLVEEFFEVKVLAVNTHRPPRKRQRLGSFPSRKRVIVTVDSAVGLLK</sequence>
<evidence type="ECO:0000256" key="5">
    <source>
        <dbReference type="HAMAP-Rule" id="MF_01369"/>
    </source>
</evidence>
<dbReference type="GO" id="GO:0009507">
    <property type="term" value="C:chloroplast"/>
    <property type="evidence" value="ECO:0007669"/>
    <property type="project" value="UniProtKB-SubCell"/>
</dbReference>